<dbReference type="CDD" id="cd09631">
    <property type="entry name" value="DOMON_DOH"/>
    <property type="match status" value="1"/>
</dbReference>
<dbReference type="RefSeq" id="XP_002956486.1">
    <property type="nucleotide sequence ID" value="XM_002956440.1"/>
</dbReference>
<accession>D8UCY4</accession>
<evidence type="ECO:0000313" key="3">
    <source>
        <dbReference type="EMBL" id="EFJ42423.1"/>
    </source>
</evidence>
<dbReference type="EMBL" id="GL378382">
    <property type="protein sequence ID" value="EFJ42423.1"/>
    <property type="molecule type" value="Genomic_DNA"/>
</dbReference>
<feature type="compositionally biased region" description="Pro residues" evidence="1">
    <location>
        <begin position="186"/>
        <end position="221"/>
    </location>
</feature>
<name>D8UCY4_VOLCA</name>
<dbReference type="PROSITE" id="PS50836">
    <property type="entry name" value="DOMON"/>
    <property type="match status" value="1"/>
</dbReference>
<dbReference type="Proteomes" id="UP000001058">
    <property type="component" value="Unassembled WGS sequence"/>
</dbReference>
<sequence>MVAKGKVTVHWSVNTTSAPANNGCTPRTPTEVNATSLGRYGTLHMAVQANITGYVGIGFLGRSLLHMFPSDIVFGYSKSSMPYINTFYANAEGLSATNQYPPAGSPSWAYDMGVAQSSSNGVVTTTICFSRRLSDSRPRVSQNITTDGSKNTTFIWAISTVDGFKEHSSVNRGGFYLDLGLAGKAKPPPPSPLPRPSTSPSPSRSPPPPSLPPPRRSPPPARSTDCRTSTLGYQCMTTKLRTTPKLLHSISPR</sequence>
<evidence type="ECO:0000256" key="1">
    <source>
        <dbReference type="SAM" id="MobiDB-lite"/>
    </source>
</evidence>
<feature type="domain" description="DOMON" evidence="2">
    <location>
        <begin position="28"/>
        <end position="159"/>
    </location>
</feature>
<dbReference type="InParanoid" id="D8UCY4"/>
<evidence type="ECO:0000313" key="4">
    <source>
        <dbReference type="Proteomes" id="UP000001058"/>
    </source>
</evidence>
<evidence type="ECO:0000259" key="2">
    <source>
        <dbReference type="PROSITE" id="PS50836"/>
    </source>
</evidence>
<organism evidence="4">
    <name type="scientific">Volvox carteri f. nagariensis</name>
    <dbReference type="NCBI Taxonomy" id="3068"/>
    <lineage>
        <taxon>Eukaryota</taxon>
        <taxon>Viridiplantae</taxon>
        <taxon>Chlorophyta</taxon>
        <taxon>core chlorophytes</taxon>
        <taxon>Chlorophyceae</taxon>
        <taxon>CS clade</taxon>
        <taxon>Chlamydomonadales</taxon>
        <taxon>Volvocaceae</taxon>
        <taxon>Volvox</taxon>
    </lineage>
</organism>
<feature type="region of interest" description="Disordered" evidence="1">
    <location>
        <begin position="181"/>
        <end position="253"/>
    </location>
</feature>
<keyword evidence="4" id="KW-1185">Reference proteome</keyword>
<dbReference type="OrthoDB" id="540962at2759"/>
<proteinExistence type="predicted"/>
<dbReference type="STRING" id="3068.D8UCY4"/>
<protein>
    <recommendedName>
        <fullName evidence="2">DOMON domain-containing protein</fullName>
    </recommendedName>
</protein>
<gene>
    <name evidence="3" type="ORF">VOLCADRAFT_107280</name>
</gene>
<feature type="compositionally biased region" description="Polar residues" evidence="1">
    <location>
        <begin position="226"/>
        <end position="241"/>
    </location>
</feature>
<dbReference type="InterPro" id="IPR005018">
    <property type="entry name" value="DOMON_domain"/>
</dbReference>
<dbReference type="GeneID" id="9619589"/>
<dbReference type="KEGG" id="vcn:VOLCADRAFT_107280"/>
<reference evidence="3 4" key="1">
    <citation type="journal article" date="2010" name="Science">
        <title>Genomic analysis of organismal complexity in the multicellular green alga Volvox carteri.</title>
        <authorList>
            <person name="Prochnik S.E."/>
            <person name="Umen J."/>
            <person name="Nedelcu A.M."/>
            <person name="Hallmann A."/>
            <person name="Miller S.M."/>
            <person name="Nishii I."/>
            <person name="Ferris P."/>
            <person name="Kuo A."/>
            <person name="Mitros T."/>
            <person name="Fritz-Laylin L.K."/>
            <person name="Hellsten U."/>
            <person name="Chapman J."/>
            <person name="Simakov O."/>
            <person name="Rensing S.A."/>
            <person name="Terry A."/>
            <person name="Pangilinan J."/>
            <person name="Kapitonov V."/>
            <person name="Jurka J."/>
            <person name="Salamov A."/>
            <person name="Shapiro H."/>
            <person name="Schmutz J."/>
            <person name="Grimwood J."/>
            <person name="Lindquist E."/>
            <person name="Lucas S."/>
            <person name="Grigoriev I.V."/>
            <person name="Schmitt R."/>
            <person name="Kirk D."/>
            <person name="Rokhsar D.S."/>
        </authorList>
    </citation>
    <scope>NUCLEOTIDE SEQUENCE [LARGE SCALE GENOMIC DNA]</scope>
    <source>
        <strain evidence="4">f. Nagariensis / Eve</strain>
    </source>
</reference>
<dbReference type="AlphaFoldDB" id="D8UCY4"/>
<dbReference type="InterPro" id="IPR045266">
    <property type="entry name" value="DOH_DOMON"/>
</dbReference>